<organism evidence="1 2">
    <name type="scientific">Phaseolus angularis</name>
    <name type="common">Azuki bean</name>
    <name type="synonym">Vigna angularis</name>
    <dbReference type="NCBI Taxonomy" id="3914"/>
    <lineage>
        <taxon>Eukaryota</taxon>
        <taxon>Viridiplantae</taxon>
        <taxon>Streptophyta</taxon>
        <taxon>Embryophyta</taxon>
        <taxon>Tracheophyta</taxon>
        <taxon>Spermatophyta</taxon>
        <taxon>Magnoliopsida</taxon>
        <taxon>eudicotyledons</taxon>
        <taxon>Gunneridae</taxon>
        <taxon>Pentapetalae</taxon>
        <taxon>rosids</taxon>
        <taxon>fabids</taxon>
        <taxon>Fabales</taxon>
        <taxon>Fabaceae</taxon>
        <taxon>Papilionoideae</taxon>
        <taxon>50 kb inversion clade</taxon>
        <taxon>NPAAA clade</taxon>
        <taxon>indigoferoid/millettioid clade</taxon>
        <taxon>Phaseoleae</taxon>
        <taxon>Vigna</taxon>
    </lineage>
</organism>
<name>A0A0L9V5E3_PHAAN</name>
<reference evidence="2" key="1">
    <citation type="journal article" date="2015" name="Proc. Natl. Acad. Sci. U.S.A.">
        <title>Genome sequencing of adzuki bean (Vigna angularis) provides insight into high starch and low fat accumulation and domestication.</title>
        <authorList>
            <person name="Yang K."/>
            <person name="Tian Z."/>
            <person name="Chen C."/>
            <person name="Luo L."/>
            <person name="Zhao B."/>
            <person name="Wang Z."/>
            <person name="Yu L."/>
            <person name="Li Y."/>
            <person name="Sun Y."/>
            <person name="Li W."/>
            <person name="Chen Y."/>
            <person name="Li Y."/>
            <person name="Zhang Y."/>
            <person name="Ai D."/>
            <person name="Zhao J."/>
            <person name="Shang C."/>
            <person name="Ma Y."/>
            <person name="Wu B."/>
            <person name="Wang M."/>
            <person name="Gao L."/>
            <person name="Sun D."/>
            <person name="Zhang P."/>
            <person name="Guo F."/>
            <person name="Wang W."/>
            <person name="Li Y."/>
            <person name="Wang J."/>
            <person name="Varshney R.K."/>
            <person name="Wang J."/>
            <person name="Ling H.Q."/>
            <person name="Wan P."/>
        </authorList>
    </citation>
    <scope>NUCLEOTIDE SEQUENCE</scope>
    <source>
        <strain evidence="2">cv. Jingnong 6</strain>
    </source>
</reference>
<sequence length="80" mass="8956">MVSTRSRVVGEADTSSIDIVAIFEAQVVVQHEFMDFRKCSTEELDALREENVRELVVPSRPAETKLRVSIIPPPCLSTLL</sequence>
<dbReference type="EMBL" id="CM003378">
    <property type="protein sequence ID" value="KOM50183.1"/>
    <property type="molecule type" value="Genomic_DNA"/>
</dbReference>
<protein>
    <submittedName>
        <fullName evidence="1">Uncharacterized protein</fullName>
    </submittedName>
</protein>
<gene>
    <name evidence="1" type="ORF">LR48_Vigan08g101000</name>
</gene>
<accession>A0A0L9V5E3</accession>
<dbReference type="Gramene" id="KOM50183">
    <property type="protein sequence ID" value="KOM50183"/>
    <property type="gene ID" value="LR48_Vigan08g101000"/>
</dbReference>
<proteinExistence type="predicted"/>
<dbReference type="Proteomes" id="UP000053144">
    <property type="component" value="Chromosome 8"/>
</dbReference>
<evidence type="ECO:0000313" key="1">
    <source>
        <dbReference type="EMBL" id="KOM50183.1"/>
    </source>
</evidence>
<dbReference type="AlphaFoldDB" id="A0A0L9V5E3"/>
<evidence type="ECO:0000313" key="2">
    <source>
        <dbReference type="Proteomes" id="UP000053144"/>
    </source>
</evidence>